<name>E3N9C4_CAERE</name>
<dbReference type="EMBL" id="DS268564">
    <property type="protein sequence ID" value="EFO90229.1"/>
    <property type="molecule type" value="Genomic_DNA"/>
</dbReference>
<dbReference type="AlphaFoldDB" id="E3N9C4"/>
<accession>E3N9C4</accession>
<evidence type="ECO:0000313" key="3">
    <source>
        <dbReference type="EMBL" id="EFO90229.1"/>
    </source>
</evidence>
<dbReference type="HOGENOM" id="CLU_1171565_0_0_1"/>
<dbReference type="Proteomes" id="UP000008281">
    <property type="component" value="Unassembled WGS sequence"/>
</dbReference>
<keyword evidence="4" id="KW-1185">Reference proteome</keyword>
<feature type="compositionally biased region" description="Basic and acidic residues" evidence="1">
    <location>
        <begin position="190"/>
        <end position="203"/>
    </location>
</feature>
<dbReference type="OMA" id="REYFCAK"/>
<feature type="region of interest" description="Disordered" evidence="1">
    <location>
        <begin position="158"/>
        <end position="237"/>
    </location>
</feature>
<proteinExistence type="predicted"/>
<dbReference type="eggNOG" id="ENOG502TIQP">
    <property type="taxonomic scope" value="Eukaryota"/>
</dbReference>
<keyword evidence="2" id="KW-0472">Membrane</keyword>
<gene>
    <name evidence="3" type="ORF">CRE_23705</name>
</gene>
<evidence type="ECO:0000256" key="2">
    <source>
        <dbReference type="SAM" id="Phobius"/>
    </source>
</evidence>
<evidence type="ECO:0000313" key="4">
    <source>
        <dbReference type="Proteomes" id="UP000008281"/>
    </source>
</evidence>
<reference evidence="3" key="1">
    <citation type="submission" date="2007-07" db="EMBL/GenBank/DDBJ databases">
        <title>PCAP assembly of the Caenorhabditis remanei genome.</title>
        <authorList>
            <consortium name="The Caenorhabditis remanei Sequencing Consortium"/>
            <person name="Wilson R.K."/>
        </authorList>
    </citation>
    <scope>NUCLEOTIDE SEQUENCE [LARGE SCALE GENOMIC DNA]</scope>
    <source>
        <strain evidence="3">PB4641</strain>
    </source>
</reference>
<dbReference type="OrthoDB" id="10640886at2759"/>
<sequence length="237" mass="26409">MTTSIAKIYEGCKDDFMKNLNVQGTCEKQLEGLADRKFQLSYFKLAVKDEYTKKIKDYFCVTYPGVEFCPATPSPAPQQAAPQGPPQLTPEQIQQQQMMIQQQQMMQQQQQALSMFTTPSGFIGNNPGISIGLAVILISGFCFFAAFAISFLTAKNQKPTVNKGRPQNRARRQSKNGNKPKKGRSSSVSKLEKGKRIEKKEEIDGNEEKEDGKEEKPKSSYSKSKIGKSKKSAESTS</sequence>
<organism evidence="4">
    <name type="scientific">Caenorhabditis remanei</name>
    <name type="common">Caenorhabditis vulgaris</name>
    <dbReference type="NCBI Taxonomy" id="31234"/>
    <lineage>
        <taxon>Eukaryota</taxon>
        <taxon>Metazoa</taxon>
        <taxon>Ecdysozoa</taxon>
        <taxon>Nematoda</taxon>
        <taxon>Chromadorea</taxon>
        <taxon>Rhabditida</taxon>
        <taxon>Rhabditina</taxon>
        <taxon>Rhabditomorpha</taxon>
        <taxon>Rhabditoidea</taxon>
        <taxon>Rhabditidae</taxon>
        <taxon>Peloderinae</taxon>
        <taxon>Caenorhabditis</taxon>
    </lineage>
</organism>
<feature type="transmembrane region" description="Helical" evidence="2">
    <location>
        <begin position="129"/>
        <end position="154"/>
    </location>
</feature>
<evidence type="ECO:0000256" key="1">
    <source>
        <dbReference type="SAM" id="MobiDB-lite"/>
    </source>
</evidence>
<keyword evidence="2" id="KW-1133">Transmembrane helix</keyword>
<dbReference type="InParanoid" id="E3N9C4"/>
<protein>
    <submittedName>
        <fullName evidence="3">Uncharacterized protein</fullName>
    </submittedName>
</protein>
<keyword evidence="2" id="KW-0812">Transmembrane</keyword>
<feature type="compositionally biased region" description="Basic residues" evidence="1">
    <location>
        <begin position="166"/>
        <end position="184"/>
    </location>
</feature>